<comment type="caution">
    <text evidence="1">The sequence shown here is derived from an EMBL/GenBank/DDBJ whole genome shotgun (WGS) entry which is preliminary data.</text>
</comment>
<dbReference type="EMBL" id="CAJZBQ010000011">
    <property type="protein sequence ID" value="CAG9313919.1"/>
    <property type="molecule type" value="Genomic_DNA"/>
</dbReference>
<evidence type="ECO:0000313" key="2">
    <source>
        <dbReference type="Proteomes" id="UP001162131"/>
    </source>
</evidence>
<evidence type="ECO:0000313" key="1">
    <source>
        <dbReference type="EMBL" id="CAG9313919.1"/>
    </source>
</evidence>
<accession>A0AAU9IP16</accession>
<sequence>MSFEKVNEKDTLSELSSKNNDPCSLLSFHNDFLHFGSLFSSQLTSENEKAYSYFKDFADGEDSLKLLEFIENSRLDSEILQIYCEMIVKILSKKWSLFPCEFISMLSKIVKSKIFENIKDVFRLKTLKECCAKLTGEIYFQENNEDLWEFVIGNLDLSYEHIDISIDIIKYIIKRQNIMEKLYIKDFHRKISESIPMTSMVTKIIESWFLNKSQNSELGEINIQNFISKTLPSLFVKLLQTLETSIDDTTNHGNKIEIIQKIICLLNDILQFDGKLSFKNEEIDEIYSKNIFLIFFKLFENFLALNNPLAAANCLQFIGLNQEKIIISLNQNIVKYHMLEIIKGITVIFTTKFGLDHEIVYNSFIKLISKLDHKEIAHNNDFYMEISSFTINALQSKNSKKCWLDLINFWKNLSENDCFMNRILKQTSWDIWKIYVKIIFDFEDEGIWSHHDAKLVVVFKISDDYYQEFGRWILKHYNVLMSADIEYENCTKLIKLIYIWCSIIKNEYKNISQKSLTSMRVNYEKFCIHQEMLENVLKVILAIEDFNNIFSHPLLQPCLYFIKCFIKLYCSRFWSQTLSSSFIDIILVKIYQEFLFFKVNTHPICLQIFTKLIKSIHYDFNNKNREIACGIFLLKEIHVIEIMRLYAQYILKSSSKISKIRADFSFAMANLYSISKEKIDLFYLLTPISILLEISVEELSYIYQDLKGIIRALNNSEDFEIFFDWFFLNENKMSQIDSDILHKLFIMQFIKEFIGKFIIFADNFEINKTQIILAYSIKNLDRTFTILANSDFTHMTKEKLSALGNSIDTLNCIIKYKINHPQQNYNFKETINLANATINHYTIEILCAEPETIEKCCEFIKNVKLIN</sequence>
<name>A0AAU9IP16_9CILI</name>
<keyword evidence="2" id="KW-1185">Reference proteome</keyword>
<organism evidence="1 2">
    <name type="scientific">Blepharisma stoltei</name>
    <dbReference type="NCBI Taxonomy" id="1481888"/>
    <lineage>
        <taxon>Eukaryota</taxon>
        <taxon>Sar</taxon>
        <taxon>Alveolata</taxon>
        <taxon>Ciliophora</taxon>
        <taxon>Postciliodesmatophora</taxon>
        <taxon>Heterotrichea</taxon>
        <taxon>Heterotrichida</taxon>
        <taxon>Blepharismidae</taxon>
        <taxon>Blepharisma</taxon>
    </lineage>
</organism>
<proteinExistence type="predicted"/>
<dbReference type="AlphaFoldDB" id="A0AAU9IP16"/>
<reference evidence="1" key="1">
    <citation type="submission" date="2021-09" db="EMBL/GenBank/DDBJ databases">
        <authorList>
            <consortium name="AG Swart"/>
            <person name="Singh M."/>
            <person name="Singh A."/>
            <person name="Seah K."/>
            <person name="Emmerich C."/>
        </authorList>
    </citation>
    <scope>NUCLEOTIDE SEQUENCE</scope>
    <source>
        <strain evidence="1">ATCC30299</strain>
    </source>
</reference>
<dbReference type="Proteomes" id="UP001162131">
    <property type="component" value="Unassembled WGS sequence"/>
</dbReference>
<gene>
    <name evidence="1" type="ORF">BSTOLATCC_MIC9720</name>
</gene>
<protein>
    <submittedName>
        <fullName evidence="1">Uncharacterized protein</fullName>
    </submittedName>
</protein>